<protein>
    <submittedName>
        <fullName evidence="2">DNA primase-like protein</fullName>
    </submittedName>
</protein>
<dbReference type="SMART" id="SM00942">
    <property type="entry name" value="PriCT_1"/>
    <property type="match status" value="1"/>
</dbReference>
<dbReference type="InterPro" id="IPR014820">
    <property type="entry name" value="PriCT_1"/>
</dbReference>
<dbReference type="EMBL" id="JN689383">
    <property type="protein sequence ID" value="AET14336.1"/>
    <property type="molecule type" value="Genomic_DNA"/>
</dbReference>
<reference evidence="2" key="1">
    <citation type="journal article" date="2011" name="PLoS ONE">
        <title>Fatal S. aureus Hemorrhagic Pneumonia: Genetic Analysis of a Unique Clinical Isolate Producing both PVL and TSST-1.</title>
        <authorList>
            <person name="Li Z."/>
            <person name="Stevens D.L."/>
            <person name="Hamilton S.M."/>
            <person name="Parimon T."/>
            <person name="Ma Y."/>
            <person name="Kearns A.M."/>
            <person name="Ellis R.W."/>
            <person name="Bryant A.E."/>
        </authorList>
    </citation>
    <scope>NUCLEOTIDE SEQUENCE</scope>
    <source>
        <strain evidence="2">68111</strain>
    </source>
</reference>
<name>G8I0X4_STAAU</name>
<sequence length="211" mass="24208">MSYTEIVIVLDYDEINDLKQLHEAISSALSNVAWFWHTSFSHTTEQARIRLYIPLNERMSADDYRKYTKVLANKIGHKVDEGSYQPSRCFALPVIQKGHIFIKRVNDCPIIDVDMLEQWSKEFEQSNGSPNIKGYTRRDSAYWRDIAFGVSEGERNSTLASITGYLLRRYVDPNLVYGLVSAWASVCKPPINQSEVNNTFKSILKKDSKSS</sequence>
<organism evidence="2">
    <name type="scientific">Staphylococcus aureus</name>
    <dbReference type="NCBI Taxonomy" id="1280"/>
    <lineage>
        <taxon>Bacteria</taxon>
        <taxon>Bacillati</taxon>
        <taxon>Bacillota</taxon>
        <taxon>Bacilli</taxon>
        <taxon>Bacillales</taxon>
        <taxon>Staphylococcaceae</taxon>
        <taxon>Staphylococcus</taxon>
    </lineage>
</organism>
<feature type="domain" description="Primase C-terminal 1" evidence="1">
    <location>
        <begin position="145"/>
        <end position="209"/>
    </location>
</feature>
<proteinExistence type="predicted"/>
<evidence type="ECO:0000259" key="1">
    <source>
        <dbReference type="SMART" id="SM00942"/>
    </source>
</evidence>
<dbReference type="Pfam" id="PF08708">
    <property type="entry name" value="PriCT_1"/>
    <property type="match status" value="1"/>
</dbReference>
<dbReference type="AlphaFoldDB" id="G8I0X4"/>
<accession>G8I0X4</accession>
<evidence type="ECO:0000313" key="2">
    <source>
        <dbReference type="EMBL" id="AET14336.1"/>
    </source>
</evidence>